<sequence>MTRNVVEIYSVCMAMSESAPVVYKLFPEENALVAWVRGSISFEQIYTLLNTIIMDDDFIPGMNSYYDLSQCTDIDGDLAVLSAFTHMLNEPNEKIKPARTAFVLPAHNNKVVNMVQGMVLMISASIIDHYCFNHDDREGAFEFVSFRPSFRAQIDDMTHQVQSACFATSAEQGFHKHSD</sequence>
<dbReference type="Proteomes" id="UP001234343">
    <property type="component" value="Unassembled WGS sequence"/>
</dbReference>
<accession>A0ABT7T0E6</accession>
<name>A0ABT7T0E6_9ALTE</name>
<gene>
    <name evidence="1" type="ORF">QTP81_11825</name>
</gene>
<comment type="caution">
    <text evidence="1">The sequence shown here is derived from an EMBL/GenBank/DDBJ whole genome shotgun (WGS) entry which is preliminary data.</text>
</comment>
<protein>
    <submittedName>
        <fullName evidence="1">Uncharacterized protein</fullName>
    </submittedName>
</protein>
<reference evidence="1 2" key="1">
    <citation type="submission" date="2023-06" db="EMBL/GenBank/DDBJ databases">
        <title>Alteromonas sp. ASW11-36 isolated from intertidal sand.</title>
        <authorList>
            <person name="Li Y."/>
        </authorList>
    </citation>
    <scope>NUCLEOTIDE SEQUENCE [LARGE SCALE GENOMIC DNA]</scope>
    <source>
        <strain evidence="1 2">ASW11-36</strain>
    </source>
</reference>
<dbReference type="RefSeq" id="WP_289365725.1">
    <property type="nucleotide sequence ID" value="NZ_JAUCBP010000010.1"/>
</dbReference>
<evidence type="ECO:0000313" key="2">
    <source>
        <dbReference type="Proteomes" id="UP001234343"/>
    </source>
</evidence>
<organism evidence="1 2">
    <name type="scientific">Alteromonas arenosi</name>
    <dbReference type="NCBI Taxonomy" id="3055817"/>
    <lineage>
        <taxon>Bacteria</taxon>
        <taxon>Pseudomonadati</taxon>
        <taxon>Pseudomonadota</taxon>
        <taxon>Gammaproteobacteria</taxon>
        <taxon>Alteromonadales</taxon>
        <taxon>Alteromonadaceae</taxon>
        <taxon>Alteromonas/Salinimonas group</taxon>
        <taxon>Alteromonas</taxon>
    </lineage>
</organism>
<proteinExistence type="predicted"/>
<dbReference type="EMBL" id="JAUCBP010000010">
    <property type="protein sequence ID" value="MDM7861284.1"/>
    <property type="molecule type" value="Genomic_DNA"/>
</dbReference>
<keyword evidence="2" id="KW-1185">Reference proteome</keyword>
<evidence type="ECO:0000313" key="1">
    <source>
        <dbReference type="EMBL" id="MDM7861284.1"/>
    </source>
</evidence>